<dbReference type="EMBL" id="JBJJXI010000019">
    <property type="protein sequence ID" value="KAL3405987.1"/>
    <property type="molecule type" value="Genomic_DNA"/>
</dbReference>
<sequence length="754" mass="85921">MDIRKYFSIVALQRLLSLQLLSGLFANVEASDNCKVSWMETGQEVVDSLYTIQLSISKSSGALRTYFPNARYNVTIRSKLKSHTFTQFYFGVWSLGDEEASSNSNAGSLELSERELSKFHNGPYCINRVVDGPVSLAKQSLSIGWQSPKSHEHCVEFRAAIKETELRYHTANLTVCPDSKVILDDPGKPLASCCACDQAKYKLAFEGLWSRYTHPKYFPRREWLAVFPTVIGISHSQDYAFWRPYQKATEGLKSFVETGHTHELETELKSHSAKINTLIKFRGTNYQNKSRTSYSLLRVNQKQHVLSVVAKIDPSPDWFVGVSALELCRSDCSWIESKSLNLYAYDAGVRNGLWYEDIGEETEPQGNIENINSSWPVKTSGKQSPFYDETNNAHEIRPLARIHLTRLRGSEKSCLSSNRIDDCTEAWSKWSECSVDCGAGTMKRRRLIKQSKIGLCDVPLEESKICEGEKPKCLREMSRDDCAVTDWGEWSKCTKSCGQETIIRSRSFKWRDNAQQCQEKFGKIVLVEKADCGNPPCPEDNYLCVDDRYSSWTEWSPCRRVRDKAIRFRHRTIKENLRRAHLDVLDGDSDYGYSACLFEKDICQDFPTAPHAEETHDNFNNDGNSSYLYSSRSSRPSLCFLPPDSGQCPGGRNDNSHKYYYDHELAKCLPFKYTGCGGNDNRFNDNKACAHKCIIHGKKIDCVMSEWSNWSECKSCIGFRSREKTVLVHPENGGRMCPLTKVHRESCKNILKNC</sequence>
<dbReference type="Pfam" id="PF02014">
    <property type="entry name" value="Reeler"/>
    <property type="match status" value="1"/>
</dbReference>
<dbReference type="InterPro" id="IPR042307">
    <property type="entry name" value="Reeler_sf"/>
</dbReference>
<keyword evidence="7" id="KW-0677">Repeat</keyword>
<dbReference type="InterPro" id="IPR020901">
    <property type="entry name" value="Prtase_inh_Kunz-CS"/>
</dbReference>
<keyword evidence="3" id="KW-0964">Secreted</keyword>
<dbReference type="InterPro" id="IPR002861">
    <property type="entry name" value="Reeler_dom"/>
</dbReference>
<evidence type="ECO:0000256" key="11">
    <source>
        <dbReference type="ARBA" id="ARBA00030964"/>
    </source>
</evidence>
<dbReference type="SUPFAM" id="SSF57362">
    <property type="entry name" value="BPTI-like"/>
    <property type="match status" value="1"/>
</dbReference>
<gene>
    <name evidence="15" type="ORF">TKK_001393</name>
</gene>
<keyword evidence="6 12" id="KW-0732">Signal</keyword>
<dbReference type="InterPro" id="IPR009465">
    <property type="entry name" value="Spondin_N"/>
</dbReference>
<dbReference type="GO" id="GO:0046872">
    <property type="term" value="F:metal ion binding"/>
    <property type="evidence" value="ECO:0007669"/>
    <property type="project" value="UniProtKB-KW"/>
</dbReference>
<dbReference type="InterPro" id="IPR044004">
    <property type="entry name" value="TSP1_spondin_dom"/>
</dbReference>
<name>A0ABD2XMG1_9HYME</name>
<evidence type="ECO:0000256" key="5">
    <source>
        <dbReference type="ARBA" id="ARBA00022723"/>
    </source>
</evidence>
<dbReference type="Proteomes" id="UP001627154">
    <property type="component" value="Unassembled WGS sequence"/>
</dbReference>
<dbReference type="PANTHER" id="PTHR11311:SF16">
    <property type="entry name" value="SPONDIN-1"/>
    <property type="match status" value="1"/>
</dbReference>
<dbReference type="PROSITE" id="PS50092">
    <property type="entry name" value="TSP1"/>
    <property type="match status" value="3"/>
</dbReference>
<dbReference type="FunFam" id="2.60.40.2130:FF:000002">
    <property type="entry name" value="Putative Spondin-1"/>
    <property type="match status" value="1"/>
</dbReference>
<dbReference type="InterPro" id="IPR000884">
    <property type="entry name" value="TSP1_rpt"/>
</dbReference>
<feature type="domain" description="Spondin" evidence="14">
    <location>
        <begin position="189"/>
        <end position="379"/>
    </location>
</feature>
<dbReference type="PROSITE" id="PS00280">
    <property type="entry name" value="BPTI_KUNITZ_1"/>
    <property type="match status" value="1"/>
</dbReference>
<dbReference type="SMART" id="SM00209">
    <property type="entry name" value="TSP1"/>
    <property type="match status" value="4"/>
</dbReference>
<keyword evidence="10" id="KW-0325">Glycoprotein</keyword>
<evidence type="ECO:0000256" key="3">
    <source>
        <dbReference type="ARBA" id="ARBA00022525"/>
    </source>
</evidence>
<evidence type="ECO:0000313" key="16">
    <source>
        <dbReference type="Proteomes" id="UP001627154"/>
    </source>
</evidence>
<dbReference type="SUPFAM" id="SSF82895">
    <property type="entry name" value="TSP-1 type 1 repeat"/>
    <property type="match status" value="3"/>
</dbReference>
<proteinExistence type="predicted"/>
<keyword evidence="8" id="KW-0130">Cell adhesion</keyword>
<dbReference type="Pfam" id="PF00090">
    <property type="entry name" value="TSP_1"/>
    <property type="match status" value="3"/>
</dbReference>
<dbReference type="Gene3D" id="2.20.100.10">
    <property type="entry name" value="Thrombospondin type-1 (TSP1) repeat"/>
    <property type="match status" value="3"/>
</dbReference>
<dbReference type="InterPro" id="IPR036383">
    <property type="entry name" value="TSP1_rpt_sf"/>
</dbReference>
<dbReference type="InterPro" id="IPR051418">
    <property type="entry name" value="Spondin/Thrombospondin_T1"/>
</dbReference>
<dbReference type="Gene3D" id="2.60.40.2130">
    <property type="entry name" value="F-spondin domain"/>
    <property type="match status" value="1"/>
</dbReference>
<evidence type="ECO:0000256" key="12">
    <source>
        <dbReference type="SAM" id="SignalP"/>
    </source>
</evidence>
<dbReference type="Pfam" id="PF19028">
    <property type="entry name" value="TSP1_spondin"/>
    <property type="match status" value="1"/>
</dbReference>
<dbReference type="CDD" id="cd00109">
    <property type="entry name" value="Kunitz-type"/>
    <property type="match status" value="1"/>
</dbReference>
<evidence type="ECO:0000259" key="13">
    <source>
        <dbReference type="PROSITE" id="PS50279"/>
    </source>
</evidence>
<feature type="signal peptide" evidence="12">
    <location>
        <begin position="1"/>
        <end position="30"/>
    </location>
</feature>
<dbReference type="SMART" id="SM00131">
    <property type="entry name" value="KU"/>
    <property type="match status" value="1"/>
</dbReference>
<dbReference type="Gene3D" id="4.10.410.10">
    <property type="entry name" value="Pancreatic trypsin inhibitor Kunitz domain"/>
    <property type="match status" value="1"/>
</dbReference>
<feature type="domain" description="BPTI/Kunitz inhibitor" evidence="13">
    <location>
        <begin position="639"/>
        <end position="693"/>
    </location>
</feature>
<keyword evidence="4" id="KW-0272">Extracellular matrix</keyword>
<dbReference type="PANTHER" id="PTHR11311">
    <property type="entry name" value="SPONDIN"/>
    <property type="match status" value="1"/>
</dbReference>
<dbReference type="InterPro" id="IPR036880">
    <property type="entry name" value="Kunitz_BPTI_sf"/>
</dbReference>
<dbReference type="InterPro" id="IPR038678">
    <property type="entry name" value="Spondin_N_sf"/>
</dbReference>
<evidence type="ECO:0000256" key="1">
    <source>
        <dbReference type="ARBA" id="ARBA00004498"/>
    </source>
</evidence>
<dbReference type="Pfam" id="PF00014">
    <property type="entry name" value="Kunitz_BPTI"/>
    <property type="match status" value="1"/>
</dbReference>
<reference evidence="15 16" key="1">
    <citation type="journal article" date="2024" name="bioRxiv">
        <title>A reference genome for Trichogramma kaykai: A tiny desert-dwelling parasitoid wasp with competing sex-ratio distorters.</title>
        <authorList>
            <person name="Culotta J."/>
            <person name="Lindsey A.R."/>
        </authorList>
    </citation>
    <scope>NUCLEOTIDE SEQUENCE [LARGE SCALE GENOMIC DNA]</scope>
    <source>
        <strain evidence="15 16">KSX58</strain>
    </source>
</reference>
<evidence type="ECO:0000256" key="2">
    <source>
        <dbReference type="ARBA" id="ARBA00019594"/>
    </source>
</evidence>
<dbReference type="PROSITE" id="PS50279">
    <property type="entry name" value="BPTI_KUNITZ_2"/>
    <property type="match status" value="1"/>
</dbReference>
<comment type="subcellular location">
    <subcellularLocation>
        <location evidence="1">Secreted</location>
        <location evidence="1">Extracellular space</location>
        <location evidence="1">Extracellular matrix</location>
    </subcellularLocation>
</comment>
<dbReference type="Pfam" id="PF06468">
    <property type="entry name" value="Spond_N"/>
    <property type="match status" value="1"/>
</dbReference>
<dbReference type="Gene3D" id="2.60.40.4060">
    <property type="entry name" value="Reeler domain"/>
    <property type="match status" value="1"/>
</dbReference>
<dbReference type="GO" id="GO:0007155">
    <property type="term" value="P:cell adhesion"/>
    <property type="evidence" value="ECO:0007669"/>
    <property type="project" value="UniProtKB-KW"/>
</dbReference>
<dbReference type="PRINTS" id="PR00759">
    <property type="entry name" value="BASICPTASE"/>
</dbReference>
<comment type="caution">
    <text evidence="15">The sequence shown here is derived from an EMBL/GenBank/DDBJ whole genome shotgun (WGS) entry which is preliminary data.</text>
</comment>
<evidence type="ECO:0000256" key="8">
    <source>
        <dbReference type="ARBA" id="ARBA00022889"/>
    </source>
</evidence>
<organism evidence="15 16">
    <name type="scientific">Trichogramma kaykai</name>
    <dbReference type="NCBI Taxonomy" id="54128"/>
    <lineage>
        <taxon>Eukaryota</taxon>
        <taxon>Metazoa</taxon>
        <taxon>Ecdysozoa</taxon>
        <taxon>Arthropoda</taxon>
        <taxon>Hexapoda</taxon>
        <taxon>Insecta</taxon>
        <taxon>Pterygota</taxon>
        <taxon>Neoptera</taxon>
        <taxon>Endopterygota</taxon>
        <taxon>Hymenoptera</taxon>
        <taxon>Apocrita</taxon>
        <taxon>Proctotrupomorpha</taxon>
        <taxon>Chalcidoidea</taxon>
        <taxon>Trichogrammatidae</taxon>
        <taxon>Trichogramma</taxon>
    </lineage>
</organism>
<evidence type="ECO:0000256" key="6">
    <source>
        <dbReference type="ARBA" id="ARBA00022729"/>
    </source>
</evidence>
<keyword evidence="9" id="KW-1015">Disulfide bond</keyword>
<keyword evidence="5" id="KW-0479">Metal-binding</keyword>
<evidence type="ECO:0000259" key="14">
    <source>
        <dbReference type="PROSITE" id="PS51020"/>
    </source>
</evidence>
<dbReference type="AlphaFoldDB" id="A0ABD2XMG1"/>
<dbReference type="NCBIfam" id="NF038123">
    <property type="entry name" value="NF038123_dom"/>
    <property type="match status" value="1"/>
</dbReference>
<dbReference type="PROSITE" id="PS51020">
    <property type="entry name" value="SPONDIN"/>
    <property type="match status" value="1"/>
</dbReference>
<evidence type="ECO:0000256" key="4">
    <source>
        <dbReference type="ARBA" id="ARBA00022530"/>
    </source>
</evidence>
<evidence type="ECO:0000256" key="10">
    <source>
        <dbReference type="ARBA" id="ARBA00023180"/>
    </source>
</evidence>
<evidence type="ECO:0000256" key="9">
    <source>
        <dbReference type="ARBA" id="ARBA00023157"/>
    </source>
</evidence>
<evidence type="ECO:0000313" key="15">
    <source>
        <dbReference type="EMBL" id="KAL3405987.1"/>
    </source>
</evidence>
<feature type="chain" id="PRO_5044766677" description="Spondin-1" evidence="12">
    <location>
        <begin position="31"/>
        <end position="754"/>
    </location>
</feature>
<accession>A0ABD2XMG1</accession>
<keyword evidence="16" id="KW-1185">Reference proteome</keyword>
<protein>
    <recommendedName>
        <fullName evidence="2">Spondin-1</fullName>
    </recommendedName>
    <alternativeName>
        <fullName evidence="11">F-spondin</fullName>
    </alternativeName>
</protein>
<evidence type="ECO:0000256" key="7">
    <source>
        <dbReference type="ARBA" id="ARBA00022737"/>
    </source>
</evidence>
<dbReference type="InterPro" id="IPR002223">
    <property type="entry name" value="Kunitz_BPTI"/>
</dbReference>